<dbReference type="EMBL" id="WHWC01000003">
    <property type="protein sequence ID" value="KAG8386836.1"/>
    <property type="molecule type" value="Genomic_DNA"/>
</dbReference>
<gene>
    <name evidence="2" type="ORF">BUALT_Bualt03G0190500</name>
</gene>
<sequence length="251" mass="27875">MSSSTSNSTSILPCDNGGSFESQTTSHPHRLGGSKSEETMSLGGATLRSGQWRCLVAMCGGKWHADRGFIQVLLCSGLFSRGKLTSQLRERQLVFLRRAPSYPMACMRSSDIVGRLHHRLSTSIDASKKLVEWEKQRRHEEFLKSPEFKELLIELALQYYYHGFRSWLKQFLGAKHLLPDSDLSFFQEKTDLDDAPKPNEAALIFVISPTEEVASEGACPGGQTAVDPFFEAADELSTLEISDVLGEATLL</sequence>
<feature type="region of interest" description="Disordered" evidence="1">
    <location>
        <begin position="1"/>
        <end position="40"/>
    </location>
</feature>
<organism evidence="2 3">
    <name type="scientific">Buddleja alternifolia</name>
    <dbReference type="NCBI Taxonomy" id="168488"/>
    <lineage>
        <taxon>Eukaryota</taxon>
        <taxon>Viridiplantae</taxon>
        <taxon>Streptophyta</taxon>
        <taxon>Embryophyta</taxon>
        <taxon>Tracheophyta</taxon>
        <taxon>Spermatophyta</taxon>
        <taxon>Magnoliopsida</taxon>
        <taxon>eudicotyledons</taxon>
        <taxon>Gunneridae</taxon>
        <taxon>Pentapetalae</taxon>
        <taxon>asterids</taxon>
        <taxon>lamiids</taxon>
        <taxon>Lamiales</taxon>
        <taxon>Scrophulariaceae</taxon>
        <taxon>Buddlejeae</taxon>
        <taxon>Buddleja</taxon>
    </lineage>
</organism>
<reference evidence="2" key="1">
    <citation type="submission" date="2019-10" db="EMBL/GenBank/DDBJ databases">
        <authorList>
            <person name="Zhang R."/>
            <person name="Pan Y."/>
            <person name="Wang J."/>
            <person name="Ma R."/>
            <person name="Yu S."/>
        </authorList>
    </citation>
    <scope>NUCLEOTIDE SEQUENCE</scope>
    <source>
        <strain evidence="2">LA-IB0</strain>
        <tissue evidence="2">Leaf</tissue>
    </source>
</reference>
<accession>A0AAV6Y1V5</accession>
<comment type="caution">
    <text evidence="2">The sequence shown here is derived from an EMBL/GenBank/DDBJ whole genome shotgun (WGS) entry which is preliminary data.</text>
</comment>
<feature type="compositionally biased region" description="Low complexity" evidence="1">
    <location>
        <begin position="1"/>
        <end position="10"/>
    </location>
</feature>
<protein>
    <submittedName>
        <fullName evidence="2">Uncharacterized protein</fullName>
    </submittedName>
</protein>
<proteinExistence type="predicted"/>
<evidence type="ECO:0000313" key="2">
    <source>
        <dbReference type="EMBL" id="KAG8386836.1"/>
    </source>
</evidence>
<keyword evidence="3" id="KW-1185">Reference proteome</keyword>
<evidence type="ECO:0000313" key="3">
    <source>
        <dbReference type="Proteomes" id="UP000826271"/>
    </source>
</evidence>
<name>A0AAV6Y1V5_9LAMI</name>
<dbReference type="Proteomes" id="UP000826271">
    <property type="component" value="Unassembled WGS sequence"/>
</dbReference>
<dbReference type="AlphaFoldDB" id="A0AAV6Y1V5"/>
<evidence type="ECO:0000256" key="1">
    <source>
        <dbReference type="SAM" id="MobiDB-lite"/>
    </source>
</evidence>